<dbReference type="Gene3D" id="3.30.420.10">
    <property type="entry name" value="Ribonuclease H-like superfamily/Ribonuclease H"/>
    <property type="match status" value="1"/>
</dbReference>
<dbReference type="InterPro" id="IPR001584">
    <property type="entry name" value="Integrase_cat-core"/>
</dbReference>
<accession>A0ABQ4WJR2</accession>
<dbReference type="Proteomes" id="UP001151760">
    <property type="component" value="Unassembled WGS sequence"/>
</dbReference>
<dbReference type="SUPFAM" id="SSF53098">
    <property type="entry name" value="Ribonuclease H-like"/>
    <property type="match status" value="1"/>
</dbReference>
<sequence length="186" mass="20208">MISYTSPHLTPQPEQKVTCLRPKASLENPPMATEGWLMCDNGTEFKNAKLIELCGEKGIKRDYSNPRTPQQNGVAERKNRTLIEAARTMLADSKLPTMFWTEAVSTAFMQRACSLQRQEYEAKDAAARYGYLFSQATAEILCQAEAEIRNQGVSAVTDPAGIDSAVREPAGIVSADGVSTGSPSGC</sequence>
<proteinExistence type="predicted"/>
<protein>
    <submittedName>
        <fullName evidence="2">Ribonuclease H-like domain-containing protein</fullName>
    </submittedName>
</protein>
<gene>
    <name evidence="2" type="ORF">Tco_0626490</name>
</gene>
<evidence type="ECO:0000313" key="2">
    <source>
        <dbReference type="EMBL" id="GJS53128.1"/>
    </source>
</evidence>
<reference evidence="2" key="1">
    <citation type="journal article" date="2022" name="Int. J. Mol. Sci.">
        <title>Draft Genome of Tanacetum Coccineum: Genomic Comparison of Closely Related Tanacetum-Family Plants.</title>
        <authorList>
            <person name="Yamashiro T."/>
            <person name="Shiraishi A."/>
            <person name="Nakayama K."/>
            <person name="Satake H."/>
        </authorList>
    </citation>
    <scope>NUCLEOTIDE SEQUENCE</scope>
</reference>
<dbReference type="PANTHER" id="PTHR42648">
    <property type="entry name" value="TRANSPOSASE, PUTATIVE-RELATED"/>
    <property type="match status" value="1"/>
</dbReference>
<dbReference type="InterPro" id="IPR036397">
    <property type="entry name" value="RNaseH_sf"/>
</dbReference>
<dbReference type="PANTHER" id="PTHR42648:SF32">
    <property type="entry name" value="RIBONUCLEASE H-LIKE DOMAIN, GAG-PRE-INTEGRASE DOMAIN PROTEIN-RELATED"/>
    <property type="match status" value="1"/>
</dbReference>
<dbReference type="InterPro" id="IPR012337">
    <property type="entry name" value="RNaseH-like_sf"/>
</dbReference>
<feature type="domain" description="Integrase catalytic" evidence="1">
    <location>
        <begin position="37"/>
        <end position="136"/>
    </location>
</feature>
<reference evidence="2" key="2">
    <citation type="submission" date="2022-01" db="EMBL/GenBank/DDBJ databases">
        <authorList>
            <person name="Yamashiro T."/>
            <person name="Shiraishi A."/>
            <person name="Satake H."/>
            <person name="Nakayama K."/>
        </authorList>
    </citation>
    <scope>NUCLEOTIDE SEQUENCE</scope>
</reference>
<name>A0ABQ4WJR2_9ASTR</name>
<dbReference type="EMBL" id="BQNB010008704">
    <property type="protein sequence ID" value="GJS53128.1"/>
    <property type="molecule type" value="Genomic_DNA"/>
</dbReference>
<dbReference type="PROSITE" id="PS50994">
    <property type="entry name" value="INTEGRASE"/>
    <property type="match status" value="1"/>
</dbReference>
<comment type="caution">
    <text evidence="2">The sequence shown here is derived from an EMBL/GenBank/DDBJ whole genome shotgun (WGS) entry which is preliminary data.</text>
</comment>
<organism evidence="2 3">
    <name type="scientific">Tanacetum coccineum</name>
    <dbReference type="NCBI Taxonomy" id="301880"/>
    <lineage>
        <taxon>Eukaryota</taxon>
        <taxon>Viridiplantae</taxon>
        <taxon>Streptophyta</taxon>
        <taxon>Embryophyta</taxon>
        <taxon>Tracheophyta</taxon>
        <taxon>Spermatophyta</taxon>
        <taxon>Magnoliopsida</taxon>
        <taxon>eudicotyledons</taxon>
        <taxon>Gunneridae</taxon>
        <taxon>Pentapetalae</taxon>
        <taxon>asterids</taxon>
        <taxon>campanulids</taxon>
        <taxon>Asterales</taxon>
        <taxon>Asteraceae</taxon>
        <taxon>Asteroideae</taxon>
        <taxon>Anthemideae</taxon>
        <taxon>Anthemidinae</taxon>
        <taxon>Tanacetum</taxon>
    </lineage>
</organism>
<keyword evidence="3" id="KW-1185">Reference proteome</keyword>
<dbReference type="InterPro" id="IPR039537">
    <property type="entry name" value="Retrotran_Ty1/copia-like"/>
</dbReference>
<evidence type="ECO:0000313" key="3">
    <source>
        <dbReference type="Proteomes" id="UP001151760"/>
    </source>
</evidence>
<evidence type="ECO:0000259" key="1">
    <source>
        <dbReference type="PROSITE" id="PS50994"/>
    </source>
</evidence>